<evidence type="ECO:0008006" key="7">
    <source>
        <dbReference type="Google" id="ProtNLM"/>
    </source>
</evidence>
<evidence type="ECO:0000313" key="5">
    <source>
        <dbReference type="EMBL" id="KGM36441.1"/>
    </source>
</evidence>
<comment type="caution">
    <text evidence="5">The sequence shown here is derived from an EMBL/GenBank/DDBJ whole genome shotgun (WGS) entry which is preliminary data.</text>
</comment>
<dbReference type="EMBL" id="JPEN01000103">
    <property type="protein sequence ID" value="KGM36441.1"/>
    <property type="molecule type" value="Genomic_DNA"/>
</dbReference>
<reference evidence="5 6" key="1">
    <citation type="submission" date="2014-06" db="EMBL/GenBank/DDBJ databases">
        <authorList>
            <person name="Teng J.L."/>
            <person name="Huang Y."/>
            <person name="Tse H."/>
            <person name="Lau S.K."/>
            <person name="Woo P.C."/>
        </authorList>
    </citation>
    <scope>NUCLEOTIDE SEQUENCE [LARGE SCALE GENOMIC DNA]</scope>
    <source>
        <strain evidence="5 6">HKU4</strain>
    </source>
</reference>
<organism evidence="5 6">
    <name type="scientific">Streptococcus sinensis</name>
    <dbReference type="NCBI Taxonomy" id="176090"/>
    <lineage>
        <taxon>Bacteria</taxon>
        <taxon>Bacillati</taxon>
        <taxon>Bacillota</taxon>
        <taxon>Bacilli</taxon>
        <taxon>Lactobacillales</taxon>
        <taxon>Streptococcaceae</taxon>
        <taxon>Streptococcus</taxon>
    </lineage>
</organism>
<feature type="domain" description="TcaA protein NTF2-like" evidence="4">
    <location>
        <begin position="455"/>
        <end position="568"/>
    </location>
</feature>
<protein>
    <recommendedName>
        <fullName evidence="7">TcaA protein</fullName>
    </recommendedName>
</protein>
<dbReference type="RefSeq" id="WP_037618021.1">
    <property type="nucleotide sequence ID" value="NZ_JPEN01000103.1"/>
</dbReference>
<dbReference type="Pfam" id="PF22813">
    <property type="entry name" value="TcaA_2nd"/>
    <property type="match status" value="1"/>
</dbReference>
<feature type="transmembrane region" description="Helical" evidence="2">
    <location>
        <begin position="152"/>
        <end position="172"/>
    </location>
</feature>
<dbReference type="AlphaFoldDB" id="A0A0A0DCP0"/>
<keyword evidence="6" id="KW-1185">Reference proteome</keyword>
<evidence type="ECO:0000256" key="1">
    <source>
        <dbReference type="SAM" id="MobiDB-lite"/>
    </source>
</evidence>
<evidence type="ECO:0000313" key="6">
    <source>
        <dbReference type="Proteomes" id="UP000030019"/>
    </source>
</evidence>
<keyword evidence="2" id="KW-0472">Membrane</keyword>
<dbReference type="PATRIC" id="fig|176090.4.peg.1745"/>
<keyword evidence="2" id="KW-1133">Transmembrane helix</keyword>
<dbReference type="Proteomes" id="UP000030019">
    <property type="component" value="Unassembled WGS sequence"/>
</dbReference>
<dbReference type="InterPro" id="IPR054528">
    <property type="entry name" value="TcaA_5th"/>
</dbReference>
<proteinExistence type="predicted"/>
<dbReference type="eggNOG" id="COG4640">
    <property type="taxonomic scope" value="Bacteria"/>
</dbReference>
<evidence type="ECO:0000256" key="2">
    <source>
        <dbReference type="SAM" id="Phobius"/>
    </source>
</evidence>
<dbReference type="PANTHER" id="PTHR40038:SF1">
    <property type="entry name" value="MEMBRANE-ASSOCIATED PROTEIN TCAA"/>
    <property type="match status" value="1"/>
</dbReference>
<evidence type="ECO:0000259" key="4">
    <source>
        <dbReference type="Pfam" id="PF22819"/>
    </source>
</evidence>
<sequence length="573" mass="64772">MATKEKWVELFEGVIGRKPSPEEFMAAKAVDFDLKSIQSIAGRSQKSSEQPTNSEITPEDIPGKEKVDEQAAFEPAQESTLKQTSEQVVAPQEIWLTAFQEAFKRQPSPEEFQMAQSQGFSSIPIHSKLTEKNNPSQLDIKKDKKQIFKKKVVLSGLGLLILISLIGSFFYLSSVTGVKAVTDKFAMAIKNKNYDQVASLLSTDSDRWTRAEAKNLISYLNRKDINIETELSNIEKSNGESSFTDENDNQILGVAKTSKKFGIFQEYRMFAYPVKVRITTNLDGATIKPGDKETINLKKDTQIEIGDFHFTEQDFLLKGKTEIGNVETKIKLDLDKAKDNQLDLSLKSEKKQLNITMPKETSTATGYKIIVNGKEAGDSLSPEVQVIPDQELEVYANFSMNDVSFTTNKEKVVAKDDRIEVVLTVSNDVVKRIKEVEASQKAKEEEKRKQEEKKAQISIFLSDYRSAVFDSVSSRSNYFSKYYDTSSAAYKEMVNWTTGGGVQKAKIDYYKPGALEIREVREEKGSYIVTTYEDFTVYYIDNTPNSVNRKNKVYYLKPVGNSFVIYDIQVSEE</sequence>
<accession>A0A0A0DCP0</accession>
<dbReference type="Pfam" id="PF22819">
    <property type="entry name" value="TcaA_5th"/>
    <property type="match status" value="1"/>
</dbReference>
<evidence type="ECO:0000259" key="3">
    <source>
        <dbReference type="Pfam" id="PF22813"/>
    </source>
</evidence>
<name>A0A0A0DCP0_9STRE</name>
<gene>
    <name evidence="5" type="ORF">SSIN_1798</name>
</gene>
<keyword evidence="2" id="KW-0812">Transmembrane</keyword>
<dbReference type="STRING" id="176090.SSIN_1798"/>
<feature type="compositionally biased region" description="Polar residues" evidence="1">
    <location>
        <begin position="41"/>
        <end position="56"/>
    </location>
</feature>
<feature type="region of interest" description="Disordered" evidence="1">
    <location>
        <begin position="41"/>
        <end position="85"/>
    </location>
</feature>
<feature type="domain" description="TcaA second" evidence="3">
    <location>
        <begin position="180"/>
        <end position="268"/>
    </location>
</feature>
<dbReference type="PANTHER" id="PTHR40038">
    <property type="entry name" value="MEMBRANE-ASSOCIATED PROTEIN TCAA"/>
    <property type="match status" value="1"/>
</dbReference>
<dbReference type="InterPro" id="IPR054529">
    <property type="entry name" value="TcaA_2nd"/>
</dbReference>